<dbReference type="EMBL" id="LXQA010373676">
    <property type="protein sequence ID" value="MCI47538.1"/>
    <property type="molecule type" value="Genomic_DNA"/>
</dbReference>
<evidence type="ECO:0000313" key="2">
    <source>
        <dbReference type="EMBL" id="MCI47538.1"/>
    </source>
</evidence>
<protein>
    <submittedName>
        <fullName evidence="2">Uncharacterized protein</fullName>
    </submittedName>
</protein>
<keyword evidence="3" id="KW-1185">Reference proteome</keyword>
<evidence type="ECO:0000313" key="3">
    <source>
        <dbReference type="Proteomes" id="UP000265520"/>
    </source>
</evidence>
<reference evidence="2 3" key="1">
    <citation type="journal article" date="2018" name="Front. Plant Sci.">
        <title>Red Clover (Trifolium pratense) and Zigzag Clover (T. medium) - A Picture of Genomic Similarities and Differences.</title>
        <authorList>
            <person name="Dluhosova J."/>
            <person name="Istvanek J."/>
            <person name="Nedelnik J."/>
            <person name="Repkova J."/>
        </authorList>
    </citation>
    <scope>NUCLEOTIDE SEQUENCE [LARGE SCALE GENOMIC DNA]</scope>
    <source>
        <strain evidence="3">cv. 10/8</strain>
        <tissue evidence="2">Leaf</tissue>
    </source>
</reference>
<proteinExistence type="predicted"/>
<accession>A0A392SF79</accession>
<evidence type="ECO:0000256" key="1">
    <source>
        <dbReference type="SAM" id="MobiDB-lite"/>
    </source>
</evidence>
<organism evidence="2 3">
    <name type="scientific">Trifolium medium</name>
    <dbReference type="NCBI Taxonomy" id="97028"/>
    <lineage>
        <taxon>Eukaryota</taxon>
        <taxon>Viridiplantae</taxon>
        <taxon>Streptophyta</taxon>
        <taxon>Embryophyta</taxon>
        <taxon>Tracheophyta</taxon>
        <taxon>Spermatophyta</taxon>
        <taxon>Magnoliopsida</taxon>
        <taxon>eudicotyledons</taxon>
        <taxon>Gunneridae</taxon>
        <taxon>Pentapetalae</taxon>
        <taxon>rosids</taxon>
        <taxon>fabids</taxon>
        <taxon>Fabales</taxon>
        <taxon>Fabaceae</taxon>
        <taxon>Papilionoideae</taxon>
        <taxon>50 kb inversion clade</taxon>
        <taxon>NPAAA clade</taxon>
        <taxon>Hologalegina</taxon>
        <taxon>IRL clade</taxon>
        <taxon>Trifolieae</taxon>
        <taxon>Trifolium</taxon>
    </lineage>
</organism>
<name>A0A392SF79_9FABA</name>
<feature type="non-terminal residue" evidence="2">
    <location>
        <position position="51"/>
    </location>
</feature>
<dbReference type="Proteomes" id="UP000265520">
    <property type="component" value="Unassembled WGS sequence"/>
</dbReference>
<sequence length="51" mass="6072">MTNAQYEVEWQKNNPEDTATENSNEEVQFHYLDPEVEALFHYPPGQEPEYL</sequence>
<feature type="region of interest" description="Disordered" evidence="1">
    <location>
        <begin position="1"/>
        <end position="24"/>
    </location>
</feature>
<dbReference type="AlphaFoldDB" id="A0A392SF79"/>
<comment type="caution">
    <text evidence="2">The sequence shown here is derived from an EMBL/GenBank/DDBJ whole genome shotgun (WGS) entry which is preliminary data.</text>
</comment>